<organism evidence="1 2">
    <name type="scientific">Thermomonospora curvata (strain ATCC 19995 / DSM 43183 / JCM 3096 / KCTC 9072 / NBRC 15933 / NCIMB 10081 / Henssen B9)</name>
    <dbReference type="NCBI Taxonomy" id="471852"/>
    <lineage>
        <taxon>Bacteria</taxon>
        <taxon>Bacillati</taxon>
        <taxon>Actinomycetota</taxon>
        <taxon>Actinomycetes</taxon>
        <taxon>Streptosporangiales</taxon>
        <taxon>Thermomonosporaceae</taxon>
        <taxon>Thermomonospora</taxon>
    </lineage>
</organism>
<dbReference type="HOGENOM" id="CLU_1377545_0_0_11"/>
<accession>D1AAN4</accession>
<gene>
    <name evidence="1" type="ordered locus">Tcur_1465</name>
</gene>
<reference evidence="1 2" key="1">
    <citation type="journal article" date="2011" name="Stand. Genomic Sci.">
        <title>Complete genome sequence of Thermomonospora curvata type strain (B9).</title>
        <authorList>
            <person name="Chertkov O."/>
            <person name="Sikorski J."/>
            <person name="Nolan M."/>
            <person name="Lapidus A."/>
            <person name="Lucas S."/>
            <person name="Del Rio T.G."/>
            <person name="Tice H."/>
            <person name="Cheng J.F."/>
            <person name="Goodwin L."/>
            <person name="Pitluck S."/>
            <person name="Liolios K."/>
            <person name="Ivanova N."/>
            <person name="Mavromatis K."/>
            <person name="Mikhailova N."/>
            <person name="Ovchinnikova G."/>
            <person name="Pati A."/>
            <person name="Chen A."/>
            <person name="Palaniappan K."/>
            <person name="Djao O.D."/>
            <person name="Land M."/>
            <person name="Hauser L."/>
            <person name="Chang Y.J."/>
            <person name="Jeffries C.D."/>
            <person name="Brettin T."/>
            <person name="Han C."/>
            <person name="Detter J.C."/>
            <person name="Rohde M."/>
            <person name="Goker M."/>
            <person name="Woyke T."/>
            <person name="Bristow J."/>
            <person name="Eisen J.A."/>
            <person name="Markowitz V."/>
            <person name="Hugenholtz P."/>
            <person name="Klenk H.P."/>
            <person name="Kyrpides N.C."/>
        </authorList>
    </citation>
    <scope>NUCLEOTIDE SEQUENCE [LARGE SCALE GENOMIC DNA]</scope>
    <source>
        <strain evidence="2">ATCC 19995 / DSM 43183 / JCM 3096 / KCTC 9072 / NBRC 15933 / NCIMB 10081 / Henssen B9</strain>
    </source>
</reference>
<dbReference type="Proteomes" id="UP000001918">
    <property type="component" value="Chromosome"/>
</dbReference>
<dbReference type="EMBL" id="CP001738">
    <property type="protein sequence ID" value="ACY97044.1"/>
    <property type="molecule type" value="Genomic_DNA"/>
</dbReference>
<dbReference type="RefSeq" id="WP_012851828.1">
    <property type="nucleotide sequence ID" value="NC_013510.1"/>
</dbReference>
<evidence type="ECO:0000313" key="1">
    <source>
        <dbReference type="EMBL" id="ACY97044.1"/>
    </source>
</evidence>
<dbReference type="KEGG" id="tcu:Tcur_1465"/>
<evidence type="ECO:0000313" key="2">
    <source>
        <dbReference type="Proteomes" id="UP000001918"/>
    </source>
</evidence>
<name>D1AAN4_THECD</name>
<sequence length="198" mass="21619">MDIRTKAFLSVWSALMGALLGGGLAWGLWSSPAEENEPVPVVPSPCNLVDRALLQEIVPDAQILSERPPDEAGSEGWISSGCTFSSGGRRYLSVDVHRYGHMEIRRRRSHETITVTAVKAAEESFRSKVEHPEIACRPQPISGVGEQAAACAGTRRDEPSYLVVARARQTVVVVRADSPVPGRERRLHRLTATALERA</sequence>
<keyword evidence="2" id="KW-1185">Reference proteome</keyword>
<dbReference type="AlphaFoldDB" id="D1AAN4"/>
<evidence type="ECO:0008006" key="3">
    <source>
        <dbReference type="Google" id="ProtNLM"/>
    </source>
</evidence>
<protein>
    <recommendedName>
        <fullName evidence="3">DUF3558 domain-containing protein</fullName>
    </recommendedName>
</protein>
<proteinExistence type="predicted"/>